<evidence type="ECO:0000313" key="3">
    <source>
        <dbReference type="Proteomes" id="UP001551695"/>
    </source>
</evidence>
<organism evidence="2 3">
    <name type="scientific">Nocardia aurea</name>
    <dbReference type="NCBI Taxonomy" id="2144174"/>
    <lineage>
        <taxon>Bacteria</taxon>
        <taxon>Bacillati</taxon>
        <taxon>Actinomycetota</taxon>
        <taxon>Actinomycetes</taxon>
        <taxon>Mycobacteriales</taxon>
        <taxon>Nocardiaceae</taxon>
        <taxon>Nocardia</taxon>
    </lineage>
</organism>
<dbReference type="Pfam" id="PF13411">
    <property type="entry name" value="MerR_1"/>
    <property type="match status" value="1"/>
</dbReference>
<dbReference type="Gene3D" id="3.40.50.280">
    <property type="entry name" value="Cobalamin-binding domain"/>
    <property type="match status" value="1"/>
</dbReference>
<evidence type="ECO:0000259" key="1">
    <source>
        <dbReference type="PROSITE" id="PS50937"/>
    </source>
</evidence>
<dbReference type="InterPro" id="IPR000551">
    <property type="entry name" value="MerR-type_HTH_dom"/>
</dbReference>
<dbReference type="InterPro" id="IPR036724">
    <property type="entry name" value="Cobalamin-bd_sf"/>
</dbReference>
<reference evidence="2 3" key="1">
    <citation type="submission" date="2024-06" db="EMBL/GenBank/DDBJ databases">
        <title>The Natural Products Discovery Center: Release of the First 8490 Sequenced Strains for Exploring Actinobacteria Biosynthetic Diversity.</title>
        <authorList>
            <person name="Kalkreuter E."/>
            <person name="Kautsar S.A."/>
            <person name="Yang D."/>
            <person name="Bader C.D."/>
            <person name="Teijaro C.N."/>
            <person name="Fluegel L."/>
            <person name="Davis C.M."/>
            <person name="Simpson J.R."/>
            <person name="Lauterbach L."/>
            <person name="Steele A.D."/>
            <person name="Gui C."/>
            <person name="Meng S."/>
            <person name="Li G."/>
            <person name="Viehrig K."/>
            <person name="Ye F."/>
            <person name="Su P."/>
            <person name="Kiefer A.F."/>
            <person name="Nichols A."/>
            <person name="Cepeda A.J."/>
            <person name="Yan W."/>
            <person name="Fan B."/>
            <person name="Jiang Y."/>
            <person name="Adhikari A."/>
            <person name="Zheng C.-J."/>
            <person name="Schuster L."/>
            <person name="Cowan T.M."/>
            <person name="Smanski M.J."/>
            <person name="Chevrette M.G."/>
            <person name="De Carvalho L.P.S."/>
            <person name="Shen B."/>
        </authorList>
    </citation>
    <scope>NUCLEOTIDE SEQUENCE [LARGE SCALE GENOMIC DNA]</scope>
    <source>
        <strain evidence="2 3">NPDC050403</strain>
    </source>
</reference>
<dbReference type="SMART" id="SM00422">
    <property type="entry name" value="HTH_MERR"/>
    <property type="match status" value="1"/>
</dbReference>
<dbReference type="Gene3D" id="1.10.1660.10">
    <property type="match status" value="1"/>
</dbReference>
<dbReference type="EMBL" id="JBFAKC010000006">
    <property type="protein sequence ID" value="MEV0708877.1"/>
    <property type="molecule type" value="Genomic_DNA"/>
</dbReference>
<protein>
    <submittedName>
        <fullName evidence="2">MerR family transcriptional regulator</fullName>
    </submittedName>
</protein>
<dbReference type="CDD" id="cd01104">
    <property type="entry name" value="HTH_MlrA-CarA"/>
    <property type="match status" value="1"/>
</dbReference>
<gene>
    <name evidence="2" type="ORF">AB0I48_15060</name>
</gene>
<proteinExistence type="predicted"/>
<dbReference type="InterPro" id="IPR009061">
    <property type="entry name" value="DNA-bd_dom_put_sf"/>
</dbReference>
<accession>A0ABV3FTW2</accession>
<name>A0ABV3FTW2_9NOCA</name>
<dbReference type="InterPro" id="IPR036594">
    <property type="entry name" value="Meth_synthase_dom"/>
</dbReference>
<dbReference type="Proteomes" id="UP001551695">
    <property type="component" value="Unassembled WGS sequence"/>
</dbReference>
<dbReference type="RefSeq" id="WP_357784030.1">
    <property type="nucleotide sequence ID" value="NZ_JBFAKC010000006.1"/>
</dbReference>
<sequence length="297" mass="31204">MPAGSAPVSDAAGYTVRAVAERLGIPTATLRSWNRRYDIGPPQDRPGKHRLYSERDIALLGQMVALIRDGATPAGAAASVRGPLPVRGDRITLLDAAFALDATAVSGLLAVHVRDYGVIATWDELCRPAFADIITRQDDGEGCIDVEHLLSWCITSIMHRTNPPPEKKAAPSTAVSDPAVSHTAAAPSVLLACTSGETHALPLEVLRAALAERGVGARMLGADVPTTALTDAIARHDDPASVVLWSQQESTALTSAVRACANAGARIFVGGPGWEEVILPETVHRVRSLTDAVDLLA</sequence>
<dbReference type="SUPFAM" id="SSF46955">
    <property type="entry name" value="Putative DNA-binding domain"/>
    <property type="match status" value="1"/>
</dbReference>
<evidence type="ECO:0000313" key="2">
    <source>
        <dbReference type="EMBL" id="MEV0708877.1"/>
    </source>
</evidence>
<feature type="domain" description="HTH merR-type" evidence="1">
    <location>
        <begin position="13"/>
        <end position="82"/>
    </location>
</feature>
<dbReference type="PROSITE" id="PS50937">
    <property type="entry name" value="HTH_MERR_2"/>
    <property type="match status" value="1"/>
</dbReference>
<dbReference type="SUPFAM" id="SSF52242">
    <property type="entry name" value="Cobalamin (vitamin B12)-binding domain"/>
    <property type="match status" value="1"/>
</dbReference>
<keyword evidence="3" id="KW-1185">Reference proteome</keyword>
<comment type="caution">
    <text evidence="2">The sequence shown here is derived from an EMBL/GenBank/DDBJ whole genome shotgun (WGS) entry which is preliminary data.</text>
</comment>
<dbReference type="Gene3D" id="1.10.1240.10">
    <property type="entry name" value="Methionine synthase domain"/>
    <property type="match status" value="1"/>
</dbReference>